<feature type="coiled-coil region" evidence="3">
    <location>
        <begin position="432"/>
        <end position="466"/>
    </location>
</feature>
<gene>
    <name evidence="6" type="ORF">ACFQBM_12010</name>
</gene>
<evidence type="ECO:0000313" key="6">
    <source>
        <dbReference type="EMBL" id="MFC6634014.1"/>
    </source>
</evidence>
<keyword evidence="1" id="KW-0238">DNA-binding</keyword>
<dbReference type="SUPFAM" id="SSF53041">
    <property type="entry name" value="Resolvase-like"/>
    <property type="match status" value="1"/>
</dbReference>
<reference evidence="7" key="1">
    <citation type="journal article" date="2019" name="Int. J. Syst. Evol. Microbiol.">
        <title>The Global Catalogue of Microorganisms (GCM) 10K type strain sequencing project: providing services to taxonomists for standard genome sequencing and annotation.</title>
        <authorList>
            <consortium name="The Broad Institute Genomics Platform"/>
            <consortium name="The Broad Institute Genome Sequencing Center for Infectious Disease"/>
            <person name="Wu L."/>
            <person name="Ma J."/>
        </authorList>
    </citation>
    <scope>NUCLEOTIDE SEQUENCE [LARGE SCALE GENOMIC DNA]</scope>
    <source>
        <strain evidence="7">CGMCC 1.13718</strain>
    </source>
</reference>
<keyword evidence="3" id="KW-0175">Coiled coil</keyword>
<dbReference type="Pfam" id="PF07508">
    <property type="entry name" value="Recombinase"/>
    <property type="match status" value="1"/>
</dbReference>
<feature type="compositionally biased region" description="Basic and acidic residues" evidence="4">
    <location>
        <begin position="306"/>
        <end position="322"/>
    </location>
</feature>
<comment type="caution">
    <text evidence="6">The sequence shown here is derived from an EMBL/GenBank/DDBJ whole genome shotgun (WGS) entry which is preliminary data.</text>
</comment>
<dbReference type="SMART" id="SM00857">
    <property type="entry name" value="Resolvase"/>
    <property type="match status" value="1"/>
</dbReference>
<keyword evidence="7" id="KW-1185">Reference proteome</keyword>
<dbReference type="InterPro" id="IPR050639">
    <property type="entry name" value="SSR_resolvase"/>
</dbReference>
<dbReference type="InterPro" id="IPR038109">
    <property type="entry name" value="DNA_bind_recomb_sf"/>
</dbReference>
<dbReference type="Pfam" id="PF00239">
    <property type="entry name" value="Resolvase"/>
    <property type="match status" value="1"/>
</dbReference>
<sequence>MKPKAYQYVRFSTTAQEKGDSIRRQIDTAKKFAEVHNLDYDDSLKLHDLGVSAYKGKNLESGNLKRFIDLVEDGTIAKGSYLLLQNFDRFSRMEPRKALAPLLTLVNSGIKVAVIDNNKIHGEENDGAIELLATILHMERSHDESRIKSINIRSAKRNAKQDLLDGKRKVLGKWSAPKWLDIAEDGQGDEGTGYKINHERVKVIKKILEWVIEGRGNGYILERLTKQGVEPWGSGSGIKVDKRKPNQWHNSSITRIVNNRKLIGELEISIPSECGESKRKEIIQNHFPAIISEEYYEKVQAARRSRDLNRDEDGNLKADQKMRGGGRKGKTISNLFQKLAVCGYSVDGNASKYRCPDKNRGMVYANKDSKYNGKIYENRYLQCAAAKEKGSKCKGCRVLYRYDDFEVAFFTHVKDIPESVITGTDNDRKTRTQIINNKIESLNNQLEEANRQITKYKKAMQESNAISRTIMDELIKYESRQDEIPREIRKLESEKRLVDSRKEQGKELHNNLIGLIAKMNECKDDKKLYELRFKVQGILQSLIDKIEVFNRGNFISDEVTDQKIERMKKNAGNNWSIEIENAIRKSDKQRMESTAVEAPYFVIRYKSGESRLVMPHTEDPTKIHMNMKLDESGSLDNLEWRPPSPIEAVNI</sequence>
<dbReference type="RefSeq" id="WP_193190252.1">
    <property type="nucleotide sequence ID" value="NZ_JACZFR010000012.1"/>
</dbReference>
<proteinExistence type="predicted"/>
<feature type="region of interest" description="Disordered" evidence="4">
    <location>
        <begin position="306"/>
        <end position="328"/>
    </location>
</feature>
<evidence type="ECO:0000259" key="5">
    <source>
        <dbReference type="PROSITE" id="PS51737"/>
    </source>
</evidence>
<dbReference type="Proteomes" id="UP001596425">
    <property type="component" value="Unassembled WGS sequence"/>
</dbReference>
<evidence type="ECO:0000256" key="1">
    <source>
        <dbReference type="ARBA" id="ARBA00023125"/>
    </source>
</evidence>
<dbReference type="Gene3D" id="3.40.50.1390">
    <property type="entry name" value="Resolvase, N-terminal catalytic domain"/>
    <property type="match status" value="1"/>
</dbReference>
<dbReference type="PANTHER" id="PTHR30461:SF2">
    <property type="entry name" value="SERINE RECOMBINASE PINE-RELATED"/>
    <property type="match status" value="1"/>
</dbReference>
<evidence type="ECO:0000256" key="3">
    <source>
        <dbReference type="SAM" id="Coils"/>
    </source>
</evidence>
<dbReference type="EMBL" id="JBHSVR010000001">
    <property type="protein sequence ID" value="MFC6634014.1"/>
    <property type="molecule type" value="Genomic_DNA"/>
</dbReference>
<dbReference type="CDD" id="cd00338">
    <property type="entry name" value="Ser_Recombinase"/>
    <property type="match status" value="1"/>
</dbReference>
<dbReference type="Gene3D" id="3.90.1750.20">
    <property type="entry name" value="Putative Large Serine Recombinase, Chain B, Domain 2"/>
    <property type="match status" value="1"/>
</dbReference>
<dbReference type="InterPro" id="IPR011109">
    <property type="entry name" value="DNA_bind_recombinase_dom"/>
</dbReference>
<name>A0ABW1YRM2_9GAMM</name>
<dbReference type="InterPro" id="IPR006119">
    <property type="entry name" value="Resolv_N"/>
</dbReference>
<keyword evidence="2" id="KW-0233">DNA recombination</keyword>
<accession>A0ABW1YRM2</accession>
<dbReference type="PROSITE" id="PS51737">
    <property type="entry name" value="RECOMBINASE_DNA_BIND"/>
    <property type="match status" value="1"/>
</dbReference>
<feature type="domain" description="Recombinase" evidence="5">
    <location>
        <begin position="184"/>
        <end position="309"/>
    </location>
</feature>
<dbReference type="InterPro" id="IPR036162">
    <property type="entry name" value="Resolvase-like_N_sf"/>
</dbReference>
<evidence type="ECO:0000256" key="4">
    <source>
        <dbReference type="SAM" id="MobiDB-lite"/>
    </source>
</evidence>
<evidence type="ECO:0000256" key="2">
    <source>
        <dbReference type="ARBA" id="ARBA00023172"/>
    </source>
</evidence>
<protein>
    <submittedName>
        <fullName evidence="6">Recombinase family protein</fullName>
    </submittedName>
</protein>
<evidence type="ECO:0000313" key="7">
    <source>
        <dbReference type="Proteomes" id="UP001596425"/>
    </source>
</evidence>
<organism evidence="6 7">
    <name type="scientific">Microbulbifer taiwanensis</name>
    <dbReference type="NCBI Taxonomy" id="986746"/>
    <lineage>
        <taxon>Bacteria</taxon>
        <taxon>Pseudomonadati</taxon>
        <taxon>Pseudomonadota</taxon>
        <taxon>Gammaproteobacteria</taxon>
        <taxon>Cellvibrionales</taxon>
        <taxon>Microbulbiferaceae</taxon>
        <taxon>Microbulbifer</taxon>
    </lineage>
</organism>
<dbReference type="PANTHER" id="PTHR30461">
    <property type="entry name" value="DNA-INVERTASE FROM LAMBDOID PROPHAGE"/>
    <property type="match status" value="1"/>
</dbReference>